<dbReference type="EnsemblMetazoa" id="CLYHEMT011467.1">
    <property type="protein sequence ID" value="CLYHEMP011467.1"/>
    <property type="gene ID" value="CLYHEMG011467"/>
</dbReference>
<protein>
    <recommendedName>
        <fullName evidence="2">DUF155 domain-containing protein</fullName>
    </recommendedName>
</protein>
<dbReference type="InterPro" id="IPR003734">
    <property type="entry name" value="DUF155"/>
</dbReference>
<organism evidence="3 4">
    <name type="scientific">Clytia hemisphaerica</name>
    <dbReference type="NCBI Taxonomy" id="252671"/>
    <lineage>
        <taxon>Eukaryota</taxon>
        <taxon>Metazoa</taxon>
        <taxon>Cnidaria</taxon>
        <taxon>Hydrozoa</taxon>
        <taxon>Hydroidolina</taxon>
        <taxon>Leptothecata</taxon>
        <taxon>Obeliida</taxon>
        <taxon>Clytiidae</taxon>
        <taxon>Clytia</taxon>
    </lineage>
</organism>
<evidence type="ECO:0000313" key="4">
    <source>
        <dbReference type="Proteomes" id="UP000594262"/>
    </source>
</evidence>
<dbReference type="GO" id="GO:0005739">
    <property type="term" value="C:mitochondrion"/>
    <property type="evidence" value="ECO:0007669"/>
    <property type="project" value="UniProtKB-ARBA"/>
</dbReference>
<proteinExistence type="inferred from homology"/>
<sequence>MLSSCRRCMLNQHFSLVPRLLKKSLSRNVGNLHRQNLEFRKSKIKLRNPLEKDQKVCLAYCTSELYFLEQMKQYFIKDSDIYTLGKLPKDAIDVLYIKKKKDEEDCQSEIFLFRRLGTFVGWNVQENEIHKLRQVFQEFELSPYKEDDILEESELMDFEMISDTPTNLMDGNIYVNDKTENNIQTLEKLAFSNAMALSVRLSMWETAVDTFSNSMKQIPEHMKEGHKVNMSRQEVLRKIGELLTLRHQINLYSDLLATPDFFWDRDELEKLYAKTCTYLEVGKRTKVMNEKLNLCTELVEMLRSHLNEQHSHRLEWMIIWLITIEVVFEVAHWIDRVL</sequence>
<dbReference type="GeneID" id="136805284"/>
<dbReference type="OrthoDB" id="242766at2759"/>
<comment type="similarity">
    <text evidence="1">Belongs to the RMD1/sif2 family.</text>
</comment>
<dbReference type="PANTHER" id="PTHR16255">
    <property type="entry name" value="REQUIRED FOR MEIOTIC NUCLEAR DIVISION PROTEIN 1 HOMOLOG"/>
    <property type="match status" value="1"/>
</dbReference>
<keyword evidence="4" id="KW-1185">Reference proteome</keyword>
<accession>A0A7M5VG12</accession>
<name>A0A7M5VG12_9CNID</name>
<dbReference type="PANTHER" id="PTHR16255:SF1">
    <property type="entry name" value="REQUIRED FOR MEIOTIC NUCLEAR DIVISION PROTEIN 1 HOMOLOG"/>
    <property type="match status" value="1"/>
</dbReference>
<dbReference type="InterPro" id="IPR051624">
    <property type="entry name" value="RMD1/Sad1-interacting"/>
</dbReference>
<reference evidence="3" key="1">
    <citation type="submission" date="2021-01" db="UniProtKB">
        <authorList>
            <consortium name="EnsemblMetazoa"/>
        </authorList>
    </citation>
    <scope>IDENTIFICATION</scope>
</reference>
<feature type="domain" description="DUF155" evidence="2">
    <location>
        <begin position="110"/>
        <end position="289"/>
    </location>
</feature>
<dbReference type="AlphaFoldDB" id="A0A7M5VG12"/>
<dbReference type="Proteomes" id="UP000594262">
    <property type="component" value="Unplaced"/>
</dbReference>
<evidence type="ECO:0000313" key="3">
    <source>
        <dbReference type="EnsemblMetazoa" id="CLYHEMP011467.1"/>
    </source>
</evidence>
<dbReference type="RefSeq" id="XP_066917961.1">
    <property type="nucleotide sequence ID" value="XM_067061860.1"/>
</dbReference>
<dbReference type="GO" id="GO:0070131">
    <property type="term" value="P:positive regulation of mitochondrial translation"/>
    <property type="evidence" value="ECO:0007669"/>
    <property type="project" value="TreeGrafter"/>
</dbReference>
<evidence type="ECO:0000256" key="1">
    <source>
        <dbReference type="ARBA" id="ARBA00008306"/>
    </source>
</evidence>
<dbReference type="Pfam" id="PF02582">
    <property type="entry name" value="DUF155"/>
    <property type="match status" value="1"/>
</dbReference>
<evidence type="ECO:0000259" key="2">
    <source>
        <dbReference type="Pfam" id="PF02582"/>
    </source>
</evidence>